<evidence type="ECO:0000256" key="7">
    <source>
        <dbReference type="ARBA" id="ARBA00023180"/>
    </source>
</evidence>
<dbReference type="PANTHER" id="PTHR12953">
    <property type="entry name" value="MEMBRANE PROTEIN CH1 RELATED"/>
    <property type="match status" value="1"/>
</dbReference>
<dbReference type="PROSITE" id="PS51469">
    <property type="entry name" value="SUN"/>
    <property type="match status" value="1"/>
</dbReference>
<feature type="compositionally biased region" description="Basic and acidic residues" evidence="11">
    <location>
        <begin position="149"/>
        <end position="167"/>
    </location>
</feature>
<dbReference type="EMBL" id="HACA01000674">
    <property type="protein sequence ID" value="CDW18035.1"/>
    <property type="molecule type" value="Transcribed_RNA"/>
</dbReference>
<evidence type="ECO:0000256" key="10">
    <source>
        <dbReference type="ARBA" id="ARBA00064635"/>
    </source>
</evidence>
<feature type="region of interest" description="Disordered" evidence="11">
    <location>
        <begin position="514"/>
        <end position="542"/>
    </location>
</feature>
<feature type="region of interest" description="Disordered" evidence="11">
    <location>
        <begin position="695"/>
        <end position="838"/>
    </location>
</feature>
<dbReference type="InterPro" id="IPR012919">
    <property type="entry name" value="SUN_dom"/>
</dbReference>
<dbReference type="GO" id="GO:0034975">
    <property type="term" value="P:protein folding in endoplasmic reticulum"/>
    <property type="evidence" value="ECO:0007669"/>
    <property type="project" value="TreeGrafter"/>
</dbReference>
<keyword evidence="2 12" id="KW-0812">Transmembrane</keyword>
<dbReference type="Gene3D" id="2.60.120.260">
    <property type="entry name" value="Galactose-binding domain-like"/>
    <property type="match status" value="1"/>
</dbReference>
<feature type="compositionally biased region" description="Low complexity" evidence="11">
    <location>
        <begin position="774"/>
        <end position="805"/>
    </location>
</feature>
<comment type="subcellular location">
    <subcellularLocation>
        <location evidence="8">Endomembrane system</location>
        <topology evidence="8">Single-pass type I membrane protein</topology>
    </subcellularLocation>
    <subcellularLocation>
        <location evidence="1">Endoplasmic reticulum membrane</location>
        <topology evidence="1">Single-pass membrane protein</topology>
    </subcellularLocation>
</comment>
<evidence type="ECO:0000256" key="11">
    <source>
        <dbReference type="SAM" id="MobiDB-lite"/>
    </source>
</evidence>
<feature type="region of interest" description="Disordered" evidence="11">
    <location>
        <begin position="1063"/>
        <end position="1094"/>
    </location>
</feature>
<evidence type="ECO:0000256" key="6">
    <source>
        <dbReference type="ARBA" id="ARBA00023136"/>
    </source>
</evidence>
<feature type="compositionally biased region" description="Basic and acidic residues" evidence="11">
    <location>
        <begin position="721"/>
        <end position="733"/>
    </location>
</feature>
<feature type="compositionally biased region" description="Basic and acidic residues" evidence="11">
    <location>
        <begin position="743"/>
        <end position="752"/>
    </location>
</feature>
<dbReference type="InterPro" id="IPR045120">
    <property type="entry name" value="Suco/Slp1-like"/>
</dbReference>
<dbReference type="AlphaFoldDB" id="A0A0K2SWY7"/>
<feature type="region of interest" description="Disordered" evidence="11">
    <location>
        <begin position="144"/>
        <end position="230"/>
    </location>
</feature>
<evidence type="ECO:0000256" key="5">
    <source>
        <dbReference type="ARBA" id="ARBA00022989"/>
    </source>
</evidence>
<feature type="transmembrane region" description="Helical" evidence="12">
    <location>
        <begin position="69"/>
        <end position="93"/>
    </location>
</feature>
<reference evidence="14" key="1">
    <citation type="submission" date="2014-05" db="EMBL/GenBank/DDBJ databases">
        <authorList>
            <person name="Chronopoulou M."/>
        </authorList>
    </citation>
    <scope>NUCLEOTIDE SEQUENCE</scope>
    <source>
        <tissue evidence="14">Whole organism</tissue>
    </source>
</reference>
<dbReference type="InterPro" id="IPR008979">
    <property type="entry name" value="Galactose-bd-like_sf"/>
</dbReference>
<keyword evidence="4" id="KW-0256">Endoplasmic reticulum</keyword>
<evidence type="ECO:0000256" key="4">
    <source>
        <dbReference type="ARBA" id="ARBA00022824"/>
    </source>
</evidence>
<feature type="domain" description="SUN" evidence="13">
    <location>
        <begin position="340"/>
        <end position="505"/>
    </location>
</feature>
<evidence type="ECO:0000256" key="2">
    <source>
        <dbReference type="ARBA" id="ARBA00022692"/>
    </source>
</evidence>
<dbReference type="PANTHER" id="PTHR12953:SF0">
    <property type="entry name" value="SUN DOMAIN-CONTAINING OSSIFICATION FACTOR"/>
    <property type="match status" value="1"/>
</dbReference>
<dbReference type="Pfam" id="PF07738">
    <property type="entry name" value="Sad1_UNC"/>
    <property type="match status" value="1"/>
</dbReference>
<keyword evidence="6 12" id="KW-0472">Membrane</keyword>
<accession>A0A0K2SWY7</accession>
<dbReference type="SUPFAM" id="SSF49785">
    <property type="entry name" value="Galactose-binding domain-like"/>
    <property type="match status" value="1"/>
</dbReference>
<feature type="compositionally biased region" description="Basic and acidic residues" evidence="11">
    <location>
        <begin position="987"/>
        <end position="999"/>
    </location>
</feature>
<dbReference type="GO" id="GO:0005789">
    <property type="term" value="C:endoplasmic reticulum membrane"/>
    <property type="evidence" value="ECO:0007669"/>
    <property type="project" value="UniProtKB-SubCell"/>
</dbReference>
<dbReference type="FunFam" id="2.60.120.260:FF:000099">
    <property type="entry name" value="Uncharacterized protein, isoform C"/>
    <property type="match status" value="1"/>
</dbReference>
<evidence type="ECO:0000256" key="3">
    <source>
        <dbReference type="ARBA" id="ARBA00022729"/>
    </source>
</evidence>
<protein>
    <recommendedName>
        <fullName evidence="13">SUN domain-containing protein</fullName>
    </recommendedName>
</protein>
<evidence type="ECO:0000256" key="9">
    <source>
        <dbReference type="ARBA" id="ARBA00061226"/>
    </source>
</evidence>
<feature type="compositionally biased region" description="Polar residues" evidence="11">
    <location>
        <begin position="1145"/>
        <end position="1165"/>
    </location>
</feature>
<sequence length="1227" mass="137201">MDQQGAVQQTLVHVDQSSSSPLYEKVERNPIGSCYIPDFPRYVAKRIPMDVTFASGYIKGSQKSNNMSFYSFLGFLLTFLSCCVSLIIVYLLLSRHFYMKKSSAFSSASDNKIFYEKSNGPHGSLIYLSPTLSQNIFTIQPSLSLQEEEEKKGKNENFKHQDEKESKLPQGSKMNTLLQDESESKGNELLTTTNSQSIALSSSNQKDTKEEEGGDSIKNRTLENPSTGIPEEVVAVVEQLEQTEGDDILNSTEIEVPNVENKTEDIPSFREWTQKALEKEEKERKEVKDKKKQLQNQVIYDQNSTNNSIPSQLPESQNGSILLDGGSSSQNSGGTQNGGSSSPSSASASSSSQLSPASISTLRLKKNYVSVDCGAKIVGTNPESTGANYIISSSRDEYMLNKCSDKVWFVIELCESIKARRIEIANFELYSSVPNEFRVSLSNVYPSRDWTHFGTFKAQDSRDVQVFDTLEDNIFGKYVKVEVYSHHGSEHYCPISLFKIFGISEIELMAHGDEEDEDEVVVHPPPEPEEEESNQTKPRGKSSIVSFIKEKVDETIGRVVNVFQSKESKDSNNQINNPELNTKKYPVEQHQLTSVNAFHCPHCNGTLFQEVMGIMSKELSYLQNILKFHPKLKSFLTAFACERFGFRSLASSSLNTTCTIGSSLYGLYSSVYGTGRMIALCNIAYFENTHLSINDTKGVDESDEMGRTRIESNSSSCPEGDVSKQSKEKKSQDTESPPSNSLNKDDKSDKSNVNDILPSKVKKDNSDLEDSELNHSSSSSSINSEPISSSSQPSPTILDPPSVVHVPPPASSMVNSVGQEDAEQKTNNNGANTASQRESVWQKLTNRIKSLERNVTFSSGYLEELSVQYKKQIEDLQLSVRQSAESLNSALKSILAEKTERKKLESQILELSSTLFILSEKVESFTLWTFGAHVTFIILEILVGCYCIVSTNNQISGHYKRYSTFSIKQKSPGRRKNSLSSIAHHEKENMQIQHEKKDDNEESLPSPCDESIPIEGRHSFDNGPLSSTPSSYLSTACKVRRSIDFMTLKASSQLIQSQLTRRQRRRIQQNQRRKISASSKLKRGFAPLPPPYSKDEKLMPEIRVENIFSHMLTSIQTDNKFGSLNLSVHGDPTPFKELSSSSSSANKQSENNNVDSYLDVNSKSQYKPPPTPQVMLHQQMKSFLRSKSTSPTRKTEAAKQREDFENFNPDDFRCTHSPLPPSTLDHN</sequence>
<feature type="compositionally biased region" description="Basic residues" evidence="11">
    <location>
        <begin position="1063"/>
        <end position="1083"/>
    </location>
</feature>
<keyword evidence="7" id="KW-0325">Glycoprotein</keyword>
<feature type="compositionally biased region" description="Low complexity" evidence="11">
    <location>
        <begin position="325"/>
        <end position="353"/>
    </location>
</feature>
<comment type="subunit">
    <text evidence="10">Interacts with EMP65.</text>
</comment>
<evidence type="ECO:0000259" key="13">
    <source>
        <dbReference type="PROSITE" id="PS51469"/>
    </source>
</evidence>
<feature type="compositionally biased region" description="Polar residues" evidence="11">
    <location>
        <begin position="294"/>
        <end position="320"/>
    </location>
</feature>
<proteinExistence type="inferred from homology"/>
<feature type="region of interest" description="Disordered" evidence="11">
    <location>
        <begin position="1134"/>
        <end position="1227"/>
    </location>
</feature>
<feature type="compositionally biased region" description="Basic and acidic residues" evidence="11">
    <location>
        <begin position="697"/>
        <end position="710"/>
    </location>
</feature>
<feature type="compositionally biased region" description="Basic and acidic residues" evidence="11">
    <location>
        <begin position="206"/>
        <end position="221"/>
    </location>
</feature>
<keyword evidence="3" id="KW-0732">Signal</keyword>
<feature type="compositionally biased region" description="Polar residues" evidence="11">
    <location>
        <begin position="825"/>
        <end position="838"/>
    </location>
</feature>
<dbReference type="OrthoDB" id="266334at2759"/>
<keyword evidence="5 12" id="KW-1133">Transmembrane helix</keyword>
<feature type="compositionally biased region" description="Polar residues" evidence="11">
    <location>
        <begin position="189"/>
        <end position="205"/>
    </location>
</feature>
<evidence type="ECO:0000256" key="1">
    <source>
        <dbReference type="ARBA" id="ARBA00004389"/>
    </source>
</evidence>
<comment type="similarity">
    <text evidence="9">Belongs to the SLP1 family.</text>
</comment>
<name>A0A0K2SWY7_LEPSM</name>
<feature type="compositionally biased region" description="Basic and acidic residues" evidence="11">
    <location>
        <begin position="1193"/>
        <end position="1214"/>
    </location>
</feature>
<evidence type="ECO:0000256" key="12">
    <source>
        <dbReference type="SAM" id="Phobius"/>
    </source>
</evidence>
<feature type="region of interest" description="Disordered" evidence="11">
    <location>
        <begin position="283"/>
        <end position="353"/>
    </location>
</feature>
<organism evidence="14">
    <name type="scientific">Lepeophtheirus salmonis</name>
    <name type="common">Salmon louse</name>
    <name type="synonym">Caligus salmonis</name>
    <dbReference type="NCBI Taxonomy" id="72036"/>
    <lineage>
        <taxon>Eukaryota</taxon>
        <taxon>Metazoa</taxon>
        <taxon>Ecdysozoa</taxon>
        <taxon>Arthropoda</taxon>
        <taxon>Crustacea</taxon>
        <taxon>Multicrustacea</taxon>
        <taxon>Hexanauplia</taxon>
        <taxon>Copepoda</taxon>
        <taxon>Siphonostomatoida</taxon>
        <taxon>Caligidae</taxon>
        <taxon>Lepeophtheirus</taxon>
    </lineage>
</organism>
<evidence type="ECO:0000313" key="14">
    <source>
        <dbReference type="EMBL" id="CDW18035.1"/>
    </source>
</evidence>
<feature type="region of interest" description="Disordered" evidence="11">
    <location>
        <begin position="987"/>
        <end position="1025"/>
    </location>
</feature>
<evidence type="ECO:0000256" key="8">
    <source>
        <dbReference type="ARBA" id="ARBA00046288"/>
    </source>
</evidence>
<feature type="compositionally biased region" description="Polar residues" evidence="11">
    <location>
        <begin position="1179"/>
        <end position="1192"/>
    </location>
</feature>